<feature type="compositionally biased region" description="Acidic residues" evidence="4">
    <location>
        <begin position="397"/>
        <end position="413"/>
    </location>
</feature>
<accession>A0A814MI59</accession>
<protein>
    <submittedName>
        <fullName evidence="5">Uncharacterized protein</fullName>
    </submittedName>
</protein>
<dbReference type="PANTHER" id="PTHR45641">
    <property type="entry name" value="TETRATRICOPEPTIDE REPEAT PROTEIN (AFU_ORTHOLOGUE AFUA_6G03870)"/>
    <property type="match status" value="1"/>
</dbReference>
<gene>
    <name evidence="5" type="ORF">GPM918_LOCUS17685</name>
    <name evidence="6" type="ORF">SRO942_LOCUS17682</name>
</gene>
<keyword evidence="2 3" id="KW-0802">TPR repeat</keyword>
<proteinExistence type="predicted"/>
<keyword evidence="7" id="KW-1185">Reference proteome</keyword>
<dbReference type="Pfam" id="PF13181">
    <property type="entry name" value="TPR_8"/>
    <property type="match status" value="1"/>
</dbReference>
<dbReference type="SUPFAM" id="SSF48452">
    <property type="entry name" value="TPR-like"/>
    <property type="match status" value="2"/>
</dbReference>
<dbReference type="Gene3D" id="1.25.40.10">
    <property type="entry name" value="Tetratricopeptide repeat domain"/>
    <property type="match status" value="3"/>
</dbReference>
<evidence type="ECO:0000313" key="5">
    <source>
        <dbReference type="EMBL" id="CAF1079301.1"/>
    </source>
</evidence>
<feature type="repeat" description="TPR" evidence="3">
    <location>
        <begin position="328"/>
        <end position="361"/>
    </location>
</feature>
<feature type="repeat" description="TPR" evidence="3">
    <location>
        <begin position="370"/>
        <end position="403"/>
    </location>
</feature>
<feature type="region of interest" description="Disordered" evidence="4">
    <location>
        <begin position="626"/>
        <end position="646"/>
    </location>
</feature>
<evidence type="ECO:0000313" key="6">
    <source>
        <dbReference type="EMBL" id="CAF3845396.1"/>
    </source>
</evidence>
<dbReference type="EMBL" id="CAJOBC010004929">
    <property type="protein sequence ID" value="CAF3845396.1"/>
    <property type="molecule type" value="Genomic_DNA"/>
</dbReference>
<dbReference type="InterPro" id="IPR011990">
    <property type="entry name" value="TPR-like_helical_dom_sf"/>
</dbReference>
<evidence type="ECO:0000256" key="4">
    <source>
        <dbReference type="SAM" id="MobiDB-lite"/>
    </source>
</evidence>
<sequence>MKADLLTNYGHLLNVIGRPDDAEEKYTAALTIYENNLTDTNSKVMSVRLYMLSEKTKNKLFDQVINDYESEKYKHMIEQYDANPFEASKITSQQNWSYLFYMTGACYIHKEQIKKGVTIWKKAVQCKTLQYLDPLLTSETTTTNSNTFDIPTNIIDRAYQIAYNYYYTRSESESDSTDLFNYGLLCSDLCIYDQAIKLLKSSVETKDLILSNMLLGDIYKSKGQPGYNGSEYYLKAYSINNDTHHPFKMAAALKNNDKILNEYKSLLLGKTTTDNQTMTMLTILYDELAQKQFYKAVSADMCRNVRKLCEESINLKIKYLSQYHPSLIKNYQLLAQCFLEEKNYQDALQSYEQAIEIQIANLPENHVEIKQNYYQMGHIYCKMDKLDKALEAYSVAEDNDDGDQSSDEDDVDDTYGRSIPNEALVEKYQNLSESYAKKDDWDQAITLEQKVLLLLLEDLPDIAKEDSIISKPQLVLENQIKFIDGQAFSRYLHDFVYIYLTIGDICLHADDDAIPYYKRALELNLKLIRYQSLTLNKNLLAVIYYRIGEAYQQYFNTETVIEYYQKASNENYEQQCMLMYKIGNLYSENEQYSEARNWWKKAKEEQLENNIITSIIQKKIDDLKTDGNEENNDIQEENEVDDDDTQLHVINSRKNSFRRRSSARDADKNGESSETYLESALAYLDLDDKKNALFCYDEYMKKEQEKLNKLDKPEILIDNDLLKCIPDLLRLRIQQVQQQVQCKFFWNNTVLQNVYLVQEKLHVNINWTTKV</sequence>
<evidence type="ECO:0000256" key="3">
    <source>
        <dbReference type="PROSITE-ProRule" id="PRU00339"/>
    </source>
</evidence>
<dbReference type="PANTHER" id="PTHR45641:SF19">
    <property type="entry name" value="NEPHROCYSTIN-3"/>
    <property type="match status" value="1"/>
</dbReference>
<organism evidence="5 7">
    <name type="scientific">Didymodactylos carnosus</name>
    <dbReference type="NCBI Taxonomy" id="1234261"/>
    <lineage>
        <taxon>Eukaryota</taxon>
        <taxon>Metazoa</taxon>
        <taxon>Spiralia</taxon>
        <taxon>Gnathifera</taxon>
        <taxon>Rotifera</taxon>
        <taxon>Eurotatoria</taxon>
        <taxon>Bdelloidea</taxon>
        <taxon>Philodinida</taxon>
        <taxon>Philodinidae</taxon>
        <taxon>Didymodactylos</taxon>
    </lineage>
</organism>
<reference evidence="5" key="1">
    <citation type="submission" date="2021-02" db="EMBL/GenBank/DDBJ databases">
        <authorList>
            <person name="Nowell W R."/>
        </authorList>
    </citation>
    <scope>NUCLEOTIDE SEQUENCE</scope>
</reference>
<keyword evidence="1" id="KW-0677">Repeat</keyword>
<comment type="caution">
    <text evidence="5">The sequence shown here is derived from an EMBL/GenBank/DDBJ whole genome shotgun (WGS) entry which is preliminary data.</text>
</comment>
<name>A0A814MI59_9BILA</name>
<feature type="compositionally biased region" description="Acidic residues" evidence="4">
    <location>
        <begin position="628"/>
        <end position="644"/>
    </location>
</feature>
<evidence type="ECO:0000256" key="2">
    <source>
        <dbReference type="ARBA" id="ARBA00022803"/>
    </source>
</evidence>
<dbReference type="AlphaFoldDB" id="A0A814MI59"/>
<evidence type="ECO:0000313" key="7">
    <source>
        <dbReference type="Proteomes" id="UP000663829"/>
    </source>
</evidence>
<dbReference type="EMBL" id="CAJNOQ010004929">
    <property type="protein sequence ID" value="CAF1079301.1"/>
    <property type="molecule type" value="Genomic_DNA"/>
</dbReference>
<feature type="region of interest" description="Disordered" evidence="4">
    <location>
        <begin position="396"/>
        <end position="416"/>
    </location>
</feature>
<dbReference type="Proteomes" id="UP000663829">
    <property type="component" value="Unassembled WGS sequence"/>
</dbReference>
<dbReference type="PROSITE" id="PS50005">
    <property type="entry name" value="TPR"/>
    <property type="match status" value="2"/>
</dbReference>
<dbReference type="Proteomes" id="UP000681722">
    <property type="component" value="Unassembled WGS sequence"/>
</dbReference>
<evidence type="ECO:0000256" key="1">
    <source>
        <dbReference type="ARBA" id="ARBA00022737"/>
    </source>
</evidence>
<dbReference type="InterPro" id="IPR019734">
    <property type="entry name" value="TPR_rpt"/>
</dbReference>
<dbReference type="SMART" id="SM00028">
    <property type="entry name" value="TPR"/>
    <property type="match status" value="8"/>
</dbReference>